<name>A0A0D2MVB4_9CHLO</name>
<evidence type="ECO:0000313" key="2">
    <source>
        <dbReference type="EMBL" id="KIZ04457.1"/>
    </source>
</evidence>
<feature type="region of interest" description="Disordered" evidence="1">
    <location>
        <begin position="116"/>
        <end position="143"/>
    </location>
</feature>
<dbReference type="Proteomes" id="UP000054498">
    <property type="component" value="Unassembled WGS sequence"/>
</dbReference>
<feature type="compositionally biased region" description="Gly residues" evidence="1">
    <location>
        <begin position="118"/>
        <end position="143"/>
    </location>
</feature>
<organism evidence="2 3">
    <name type="scientific">Monoraphidium neglectum</name>
    <dbReference type="NCBI Taxonomy" id="145388"/>
    <lineage>
        <taxon>Eukaryota</taxon>
        <taxon>Viridiplantae</taxon>
        <taxon>Chlorophyta</taxon>
        <taxon>core chlorophytes</taxon>
        <taxon>Chlorophyceae</taxon>
        <taxon>CS clade</taxon>
        <taxon>Sphaeropleales</taxon>
        <taxon>Selenastraceae</taxon>
        <taxon>Monoraphidium</taxon>
    </lineage>
</organism>
<sequence>MTLEALKAQIEQAVSNLATKMEQGNRETNRAFKAQAGTLEKMAGQHYEATVAAQQAAADSMQVAGDAHAQALGEVASAGKRLAGGLQASSKSTLAAAQAVASQVARDAGQLAAQHGIRAGGAGGGGGGPAAGAPGGGRGRGGG</sequence>
<dbReference type="EMBL" id="KK100661">
    <property type="protein sequence ID" value="KIZ04457.1"/>
    <property type="molecule type" value="Genomic_DNA"/>
</dbReference>
<evidence type="ECO:0000313" key="3">
    <source>
        <dbReference type="Proteomes" id="UP000054498"/>
    </source>
</evidence>
<protein>
    <submittedName>
        <fullName evidence="2">Uncharacterized protein</fullName>
    </submittedName>
</protein>
<evidence type="ECO:0000256" key="1">
    <source>
        <dbReference type="SAM" id="MobiDB-lite"/>
    </source>
</evidence>
<gene>
    <name evidence="2" type="ORF">MNEG_3504</name>
</gene>
<dbReference type="AlphaFoldDB" id="A0A0D2MVB4"/>
<proteinExistence type="predicted"/>
<keyword evidence="3" id="KW-1185">Reference proteome</keyword>
<dbReference type="RefSeq" id="XP_013903476.1">
    <property type="nucleotide sequence ID" value="XM_014048022.1"/>
</dbReference>
<reference evidence="2 3" key="1">
    <citation type="journal article" date="2013" name="BMC Genomics">
        <title>Reconstruction of the lipid metabolism for the microalga Monoraphidium neglectum from its genome sequence reveals characteristics suitable for biofuel production.</title>
        <authorList>
            <person name="Bogen C."/>
            <person name="Al-Dilaimi A."/>
            <person name="Albersmeier A."/>
            <person name="Wichmann J."/>
            <person name="Grundmann M."/>
            <person name="Rupp O."/>
            <person name="Lauersen K.J."/>
            <person name="Blifernez-Klassen O."/>
            <person name="Kalinowski J."/>
            <person name="Goesmann A."/>
            <person name="Mussgnug J.H."/>
            <person name="Kruse O."/>
        </authorList>
    </citation>
    <scope>NUCLEOTIDE SEQUENCE [LARGE SCALE GENOMIC DNA]</scope>
    <source>
        <strain evidence="2 3">SAG 48.87</strain>
    </source>
</reference>
<dbReference type="KEGG" id="mng:MNEG_3504"/>
<accession>A0A0D2MVB4</accession>
<dbReference type="GeneID" id="25736382"/>